<dbReference type="Proteomes" id="UP001159405">
    <property type="component" value="Unassembled WGS sequence"/>
</dbReference>
<evidence type="ECO:0000256" key="2">
    <source>
        <dbReference type="ARBA" id="ARBA00007558"/>
    </source>
</evidence>
<dbReference type="InterPro" id="IPR054549">
    <property type="entry name" value="UVB_sens_RUS_dom"/>
</dbReference>
<proteinExistence type="inferred from homology"/>
<feature type="domain" description="Root UVB sensitive protein C-terminal" evidence="8">
    <location>
        <begin position="299"/>
        <end position="474"/>
    </location>
</feature>
<reference evidence="9 10" key="1">
    <citation type="submission" date="2022-05" db="EMBL/GenBank/DDBJ databases">
        <authorList>
            <consortium name="Genoscope - CEA"/>
            <person name="William W."/>
        </authorList>
    </citation>
    <scope>NUCLEOTIDE SEQUENCE [LARGE SCALE GENOMIC DNA]</scope>
</reference>
<comment type="subcellular location">
    <subcellularLocation>
        <location evidence="1">Membrane</location>
    </subcellularLocation>
</comment>
<dbReference type="PANTHER" id="PTHR12770:SF31">
    <property type="entry name" value="RUS FAMILY MEMBER 1"/>
    <property type="match status" value="1"/>
</dbReference>
<evidence type="ECO:0000256" key="1">
    <source>
        <dbReference type="ARBA" id="ARBA00004370"/>
    </source>
</evidence>
<evidence type="ECO:0000256" key="5">
    <source>
        <dbReference type="ARBA" id="ARBA00023136"/>
    </source>
</evidence>
<comment type="caution">
    <text evidence="9">The sequence shown here is derived from an EMBL/GenBank/DDBJ whole genome shotgun (WGS) entry which is preliminary data.</text>
</comment>
<feature type="transmembrane region" description="Helical" evidence="6">
    <location>
        <begin position="253"/>
        <end position="270"/>
    </location>
</feature>
<feature type="domain" description="Protein root UVB sensitive/RUS" evidence="7">
    <location>
        <begin position="66"/>
        <end position="296"/>
    </location>
</feature>
<name>A0ABN8NH73_9CNID</name>
<gene>
    <name evidence="9" type="ORF">PLOB_00011095</name>
</gene>
<feature type="transmembrane region" description="Helical" evidence="6">
    <location>
        <begin position="229"/>
        <end position="247"/>
    </location>
</feature>
<sequence>MKRDWSELNFWQRFIPLHRGKMADKMEEFVVAGEKYGSGNLERKYRFSAENGNLERIGRKRETVATSVKQFFKSAFLPQGYPESVSKDYLEYQVWDTIQAFCSSITGTLATQAMLKGYGVGDEKATALAATMTWILRSGTGMVGSIIFAWLQGYELFLRLFADILNDASILVEMLAPLFKAYFTILACLSSISKSIVGVAGGATRAAMTQHQARRDNMADVAAKDGSQETLVNLMALIAGLVITPLVSGNPHLTWSLFFIFTFFHLYANFRAVSSVIMETVNLPRLHLLVTEFLSTGCIITPEEVGSREPVIFGFNTGECLRIHLGTEFTSVVKSVSDFDAALPSSKESRYMIKLTLHHGRNSGLIHIVLHEDSTAIDHLQSCFQACALDFVIRTQPSLRKVLTDSDGSQRALEALHNFWWQERSQPIDCSWDLVALAHNFTLHAFPAFVQGLEEAGWVTSRTHLGPDEWRAVWNVKGLEIKKSI</sequence>
<feature type="transmembrane region" description="Helical" evidence="6">
    <location>
        <begin position="181"/>
        <end position="208"/>
    </location>
</feature>
<accession>A0ABN8NH73</accession>
<keyword evidence="3 6" id="KW-0812">Transmembrane</keyword>
<evidence type="ECO:0000256" key="4">
    <source>
        <dbReference type="ARBA" id="ARBA00022989"/>
    </source>
</evidence>
<evidence type="ECO:0000256" key="6">
    <source>
        <dbReference type="SAM" id="Phobius"/>
    </source>
</evidence>
<feature type="transmembrane region" description="Helical" evidence="6">
    <location>
        <begin position="134"/>
        <end position="151"/>
    </location>
</feature>
<evidence type="ECO:0000313" key="10">
    <source>
        <dbReference type="Proteomes" id="UP001159405"/>
    </source>
</evidence>
<dbReference type="EMBL" id="CALNXK010000016">
    <property type="protein sequence ID" value="CAH3103945.1"/>
    <property type="molecule type" value="Genomic_DNA"/>
</dbReference>
<dbReference type="Pfam" id="PF04884">
    <property type="entry name" value="UVB_sens_prot"/>
    <property type="match status" value="1"/>
</dbReference>
<dbReference type="InterPro" id="IPR006968">
    <property type="entry name" value="RUS_fam"/>
</dbReference>
<evidence type="ECO:0000256" key="3">
    <source>
        <dbReference type="ARBA" id="ARBA00022692"/>
    </source>
</evidence>
<dbReference type="InterPro" id="IPR055412">
    <property type="entry name" value="UVB_sens_C"/>
</dbReference>
<keyword evidence="10" id="KW-1185">Reference proteome</keyword>
<evidence type="ECO:0000313" key="9">
    <source>
        <dbReference type="EMBL" id="CAH3103945.1"/>
    </source>
</evidence>
<keyword evidence="5 6" id="KW-0472">Membrane</keyword>
<protein>
    <submittedName>
        <fullName evidence="9">Uncharacterized protein</fullName>
    </submittedName>
</protein>
<keyword evidence="4 6" id="KW-1133">Transmembrane helix</keyword>
<comment type="similarity">
    <text evidence="2">Belongs to the RUS1 family.</text>
</comment>
<dbReference type="PANTHER" id="PTHR12770">
    <property type="entry name" value="RUS1 FAMILY PROTEIN C16ORF58"/>
    <property type="match status" value="1"/>
</dbReference>
<evidence type="ECO:0000259" key="8">
    <source>
        <dbReference type="Pfam" id="PF24160"/>
    </source>
</evidence>
<dbReference type="Pfam" id="PF24160">
    <property type="entry name" value="UVB_sens_C"/>
    <property type="match status" value="1"/>
</dbReference>
<evidence type="ECO:0000259" key="7">
    <source>
        <dbReference type="Pfam" id="PF04884"/>
    </source>
</evidence>
<organism evidence="9 10">
    <name type="scientific">Porites lobata</name>
    <dbReference type="NCBI Taxonomy" id="104759"/>
    <lineage>
        <taxon>Eukaryota</taxon>
        <taxon>Metazoa</taxon>
        <taxon>Cnidaria</taxon>
        <taxon>Anthozoa</taxon>
        <taxon>Hexacorallia</taxon>
        <taxon>Scleractinia</taxon>
        <taxon>Fungiina</taxon>
        <taxon>Poritidae</taxon>
        <taxon>Porites</taxon>
    </lineage>
</organism>